<dbReference type="PANTHER" id="PTHR47456:SF1">
    <property type="entry name" value="PHD-TYPE DOMAIN-CONTAINING PROTEIN"/>
    <property type="match status" value="1"/>
</dbReference>
<proteinExistence type="predicted"/>
<dbReference type="InterPro" id="IPR029309">
    <property type="entry name" value="CaRF"/>
</dbReference>
<organism evidence="1">
    <name type="scientific">Graphocephala atropunctata</name>
    <dbReference type="NCBI Taxonomy" id="36148"/>
    <lineage>
        <taxon>Eukaryota</taxon>
        <taxon>Metazoa</taxon>
        <taxon>Ecdysozoa</taxon>
        <taxon>Arthropoda</taxon>
        <taxon>Hexapoda</taxon>
        <taxon>Insecta</taxon>
        <taxon>Pterygota</taxon>
        <taxon>Neoptera</taxon>
        <taxon>Paraneoptera</taxon>
        <taxon>Hemiptera</taxon>
        <taxon>Auchenorrhyncha</taxon>
        <taxon>Membracoidea</taxon>
        <taxon>Cicadellidae</taxon>
        <taxon>Cicadellinae</taxon>
        <taxon>Cicadellini</taxon>
        <taxon>Graphocephala</taxon>
    </lineage>
</organism>
<gene>
    <name evidence="1" type="ORF">g.51650</name>
</gene>
<dbReference type="EMBL" id="GEBQ01013078">
    <property type="protein sequence ID" value="JAT26899.1"/>
    <property type="molecule type" value="Transcribed_RNA"/>
</dbReference>
<dbReference type="GO" id="GO:0003700">
    <property type="term" value="F:DNA-binding transcription factor activity"/>
    <property type="evidence" value="ECO:0007669"/>
    <property type="project" value="InterPro"/>
</dbReference>
<reference evidence="1" key="1">
    <citation type="submission" date="2015-11" db="EMBL/GenBank/DDBJ databases">
        <title>De novo transcriptome assembly of four potential Pierce s Disease insect vectors from Arizona vineyards.</title>
        <authorList>
            <person name="Tassone E.E."/>
        </authorList>
    </citation>
    <scope>NUCLEOTIDE SEQUENCE</scope>
</reference>
<sequence length="388" mass="44729">MAAQERKTYVVQNFNEVLHHFREHEISCSTKLIMLRSCRSFSKVKVEVTNSHKVYWHGGVPYLKLGKRLYGCHQGMDNNISKKKKYEEQQELKACSDHSFVKRYKKMQGSKKVGCPVTIDVTRAIKIAQYKISESGCANYKKREISKLIKERVAQSILIGEECYIFSLPKLEDHKFHPLGANAAATEPVDVRVRNYITELVTKGERNPVIIANLLNVFVENILQKHDRSRRRFYPNMKTVRQMVSAAKSNLKTSSIGQENVEVFIETFDADDPLIENVEGENCYSETHSNQPLVFVYKNPNTNQDRAEETVVVEDAIETIDVDYSKEIELKNERMEMLLNKCKSSFRSLETIMVNLDENKLEQLSKTLEVVFTEFSPRVSVKSKLSKN</sequence>
<name>A0A1B6LTF7_9HEMI</name>
<accession>A0A1B6LTF7</accession>
<evidence type="ECO:0000313" key="1">
    <source>
        <dbReference type="EMBL" id="JAT26899.1"/>
    </source>
</evidence>
<dbReference type="PANTHER" id="PTHR47456">
    <property type="entry name" value="PHD-TYPE DOMAIN-CONTAINING PROTEIN"/>
    <property type="match status" value="1"/>
</dbReference>
<dbReference type="AlphaFoldDB" id="A0A1B6LTF7"/>
<dbReference type="Pfam" id="PF15299">
    <property type="entry name" value="ALS2CR8"/>
    <property type="match status" value="1"/>
</dbReference>
<protein>
    <submittedName>
        <fullName evidence="1">Uncharacterized protein</fullName>
    </submittedName>
</protein>